<evidence type="ECO:0000313" key="2">
    <source>
        <dbReference type="Proteomes" id="UP000288216"/>
    </source>
</evidence>
<accession>A0A401NFT6</accession>
<proteinExistence type="predicted"/>
<dbReference type="EMBL" id="BFAA01007392">
    <property type="protein sequence ID" value="GCB59822.1"/>
    <property type="molecule type" value="Genomic_DNA"/>
</dbReference>
<protein>
    <submittedName>
        <fullName evidence="1">Uncharacterized protein</fullName>
    </submittedName>
</protein>
<name>A0A401NFT6_SCYTO</name>
<dbReference type="Proteomes" id="UP000288216">
    <property type="component" value="Unassembled WGS sequence"/>
</dbReference>
<dbReference type="OrthoDB" id="5951731at2759"/>
<comment type="caution">
    <text evidence="1">The sequence shown here is derived from an EMBL/GenBank/DDBJ whole genome shotgun (WGS) entry which is preliminary data.</text>
</comment>
<dbReference type="AlphaFoldDB" id="A0A401NFT6"/>
<gene>
    <name evidence="1" type="ORF">scyTo_0014036</name>
</gene>
<keyword evidence="2" id="KW-1185">Reference proteome</keyword>
<evidence type="ECO:0000313" key="1">
    <source>
        <dbReference type="EMBL" id="GCB59822.1"/>
    </source>
</evidence>
<reference evidence="1 2" key="1">
    <citation type="journal article" date="2018" name="Nat. Ecol. Evol.">
        <title>Shark genomes provide insights into elasmobranch evolution and the origin of vertebrates.</title>
        <authorList>
            <person name="Hara Y"/>
            <person name="Yamaguchi K"/>
            <person name="Onimaru K"/>
            <person name="Kadota M"/>
            <person name="Koyanagi M"/>
            <person name="Keeley SD"/>
            <person name="Tatsumi K"/>
            <person name="Tanaka K"/>
            <person name="Motone F"/>
            <person name="Kageyama Y"/>
            <person name="Nozu R"/>
            <person name="Adachi N"/>
            <person name="Nishimura O"/>
            <person name="Nakagawa R"/>
            <person name="Tanegashima C"/>
            <person name="Kiyatake I"/>
            <person name="Matsumoto R"/>
            <person name="Murakumo K"/>
            <person name="Nishida K"/>
            <person name="Terakita A"/>
            <person name="Kuratani S"/>
            <person name="Sato K"/>
            <person name="Hyodo S Kuraku.S."/>
        </authorList>
    </citation>
    <scope>NUCLEOTIDE SEQUENCE [LARGE SCALE GENOMIC DNA]</scope>
</reference>
<sequence>MVPRWIASGPLEYFPSHNQHPAWAEIQVTAEGRDHILEIKKNEYFYAHIDEERYIDARDLDCALHKMTCRFSVCDAKHIGRD</sequence>
<organism evidence="1 2">
    <name type="scientific">Scyliorhinus torazame</name>
    <name type="common">Cloudy catshark</name>
    <name type="synonym">Catulus torazame</name>
    <dbReference type="NCBI Taxonomy" id="75743"/>
    <lineage>
        <taxon>Eukaryota</taxon>
        <taxon>Metazoa</taxon>
        <taxon>Chordata</taxon>
        <taxon>Craniata</taxon>
        <taxon>Vertebrata</taxon>
        <taxon>Chondrichthyes</taxon>
        <taxon>Elasmobranchii</taxon>
        <taxon>Galeomorphii</taxon>
        <taxon>Galeoidea</taxon>
        <taxon>Carcharhiniformes</taxon>
        <taxon>Scyliorhinidae</taxon>
        <taxon>Scyliorhinus</taxon>
    </lineage>
</organism>